<dbReference type="Pfam" id="PF00583">
    <property type="entry name" value="Acetyltransf_1"/>
    <property type="match status" value="1"/>
</dbReference>
<evidence type="ECO:0000313" key="3">
    <source>
        <dbReference type="Proteomes" id="UP000184517"/>
    </source>
</evidence>
<gene>
    <name evidence="2" type="ORF">SAMN02745753_03401</name>
</gene>
<dbReference type="OrthoDB" id="27442at2"/>
<dbReference type="EMBL" id="FQVF01000017">
    <property type="protein sequence ID" value="SHG17863.1"/>
    <property type="molecule type" value="Genomic_DNA"/>
</dbReference>
<dbReference type="PANTHER" id="PTHR42919">
    <property type="entry name" value="N-ALPHA-ACETYLTRANSFERASE"/>
    <property type="match status" value="1"/>
</dbReference>
<dbReference type="GO" id="GO:0031415">
    <property type="term" value="C:NatA complex"/>
    <property type="evidence" value="ECO:0007669"/>
    <property type="project" value="TreeGrafter"/>
</dbReference>
<keyword evidence="2" id="KW-0808">Transferase</keyword>
<proteinExistence type="predicted"/>
<dbReference type="PANTHER" id="PTHR42919:SF20">
    <property type="entry name" value="GCN5-RELATED N-ACETYLTRANSFERASE 10, CHLOROPLASTIC"/>
    <property type="match status" value="1"/>
</dbReference>
<dbReference type="PROSITE" id="PS51186">
    <property type="entry name" value="GNAT"/>
    <property type="match status" value="1"/>
</dbReference>
<dbReference type="InterPro" id="IPR000182">
    <property type="entry name" value="GNAT_dom"/>
</dbReference>
<dbReference type="Proteomes" id="UP000184517">
    <property type="component" value="Unassembled WGS sequence"/>
</dbReference>
<keyword evidence="3" id="KW-1185">Reference proteome</keyword>
<protein>
    <submittedName>
        <fullName evidence="2">Acetyltransferase (GNAT) family protein</fullName>
    </submittedName>
</protein>
<name>A0A1M5HPI5_9GAMM</name>
<dbReference type="AlphaFoldDB" id="A0A1M5HPI5"/>
<evidence type="ECO:0000259" key="1">
    <source>
        <dbReference type="PROSITE" id="PS51186"/>
    </source>
</evidence>
<dbReference type="GO" id="GO:0008080">
    <property type="term" value="F:N-acetyltransferase activity"/>
    <property type="evidence" value="ECO:0007669"/>
    <property type="project" value="TreeGrafter"/>
</dbReference>
<reference evidence="3" key="1">
    <citation type="submission" date="2016-11" db="EMBL/GenBank/DDBJ databases">
        <authorList>
            <person name="Varghese N."/>
            <person name="Submissions S."/>
        </authorList>
    </citation>
    <scope>NUCLEOTIDE SEQUENCE [LARGE SCALE GENOMIC DNA]</scope>
    <source>
        <strain evidence="3">DSM 16579</strain>
    </source>
</reference>
<dbReference type="GO" id="GO:0007064">
    <property type="term" value="P:mitotic sister chromatid cohesion"/>
    <property type="evidence" value="ECO:0007669"/>
    <property type="project" value="TreeGrafter"/>
</dbReference>
<accession>A0A1M5HPI5</accession>
<dbReference type="STRING" id="1122206.SAMN02745753_03401"/>
<dbReference type="InterPro" id="IPR051556">
    <property type="entry name" value="N-term/lysine_N-AcTrnsfr"/>
</dbReference>
<dbReference type="CDD" id="cd04301">
    <property type="entry name" value="NAT_SF"/>
    <property type="match status" value="1"/>
</dbReference>
<feature type="domain" description="N-acetyltransferase" evidence="1">
    <location>
        <begin position="10"/>
        <end position="162"/>
    </location>
</feature>
<dbReference type="SUPFAM" id="SSF55729">
    <property type="entry name" value="Acyl-CoA N-acyltransferases (Nat)"/>
    <property type="match status" value="1"/>
</dbReference>
<organism evidence="2 3">
    <name type="scientific">Marinomonas polaris DSM 16579</name>
    <dbReference type="NCBI Taxonomy" id="1122206"/>
    <lineage>
        <taxon>Bacteria</taxon>
        <taxon>Pseudomonadati</taxon>
        <taxon>Pseudomonadota</taxon>
        <taxon>Gammaproteobacteria</taxon>
        <taxon>Oceanospirillales</taxon>
        <taxon>Oceanospirillaceae</taxon>
        <taxon>Marinomonas</taxon>
    </lineage>
</organism>
<evidence type="ECO:0000313" key="2">
    <source>
        <dbReference type="EMBL" id="SHG17863.1"/>
    </source>
</evidence>
<dbReference type="RefSeq" id="WP_072840869.1">
    <property type="nucleotide sequence ID" value="NZ_FQVF01000017.1"/>
</dbReference>
<dbReference type="Gene3D" id="3.40.630.30">
    <property type="match status" value="1"/>
</dbReference>
<sequence>MSFLVSMSKPFFSSYIEELIVQYARENVASGRWQKAGSLTRARRETERLLPRGIETDNNHFFEMKVPEVNETVGMIWLSLENSSTTSTVFIYDLEIKAEHRRKGYAKLALKEIEDFAATHNIVNIGLHVFSHNNAAQNLYAEMGYETVSVNMVKRIDQATMP</sequence>
<dbReference type="InterPro" id="IPR016181">
    <property type="entry name" value="Acyl_CoA_acyltransferase"/>
</dbReference>